<comment type="caution">
    <text evidence="3">The sequence shown here is derived from an EMBL/GenBank/DDBJ whole genome shotgun (WGS) entry which is preliminary data.</text>
</comment>
<dbReference type="PANTHER" id="PTHR32470">
    <property type="entry name" value="ADH DEHYDROGENASE [UBIQUINONE] 1 ALPHA SUBCOMPLEX ASSEMBLY FACTOR 2"/>
    <property type="match status" value="1"/>
</dbReference>
<dbReference type="Pfam" id="PF05071">
    <property type="entry name" value="NDUFA12"/>
    <property type="match status" value="1"/>
</dbReference>
<keyword evidence="4" id="KW-1185">Reference proteome</keyword>
<dbReference type="GO" id="GO:0005739">
    <property type="term" value="C:mitochondrion"/>
    <property type="evidence" value="ECO:0007669"/>
    <property type="project" value="TreeGrafter"/>
</dbReference>
<dbReference type="KEGG" id="cput:CONPUDRAFT_161844"/>
<dbReference type="GeneID" id="19204599"/>
<dbReference type="RefSeq" id="XP_007763810.1">
    <property type="nucleotide sequence ID" value="XM_007765620.1"/>
</dbReference>
<evidence type="ECO:0000313" key="4">
    <source>
        <dbReference type="Proteomes" id="UP000053558"/>
    </source>
</evidence>
<dbReference type="InterPro" id="IPR007763">
    <property type="entry name" value="NDUFA12"/>
</dbReference>
<comment type="similarity">
    <text evidence="1">Belongs to the complex I NDUFA12 subunit family.</text>
</comment>
<gene>
    <name evidence="3" type="ORF">CONPUDRAFT_161844</name>
</gene>
<dbReference type="AlphaFoldDB" id="A0A5M3N734"/>
<evidence type="ECO:0000313" key="3">
    <source>
        <dbReference type="EMBL" id="EIW87260.1"/>
    </source>
</evidence>
<dbReference type="EMBL" id="JH711573">
    <property type="protein sequence ID" value="EIW87260.1"/>
    <property type="molecule type" value="Genomic_DNA"/>
</dbReference>
<feature type="region of interest" description="Disordered" evidence="2">
    <location>
        <begin position="136"/>
        <end position="188"/>
    </location>
</feature>
<evidence type="ECO:0000256" key="2">
    <source>
        <dbReference type="SAM" id="MobiDB-lite"/>
    </source>
</evidence>
<dbReference type="OrthoDB" id="10255576at2759"/>
<proteinExistence type="inferred from homology"/>
<dbReference type="GO" id="GO:0045271">
    <property type="term" value="C:respiratory chain complex I"/>
    <property type="evidence" value="ECO:0007669"/>
    <property type="project" value="InterPro"/>
</dbReference>
<evidence type="ECO:0008006" key="5">
    <source>
        <dbReference type="Google" id="ProtNLM"/>
    </source>
</evidence>
<organism evidence="3 4">
    <name type="scientific">Coniophora puteana (strain RWD-64-598)</name>
    <name type="common">Brown rot fungus</name>
    <dbReference type="NCBI Taxonomy" id="741705"/>
    <lineage>
        <taxon>Eukaryota</taxon>
        <taxon>Fungi</taxon>
        <taxon>Dikarya</taxon>
        <taxon>Basidiomycota</taxon>
        <taxon>Agaricomycotina</taxon>
        <taxon>Agaricomycetes</taxon>
        <taxon>Agaricomycetidae</taxon>
        <taxon>Boletales</taxon>
        <taxon>Coniophorineae</taxon>
        <taxon>Coniophoraceae</taxon>
        <taxon>Coniophora</taxon>
    </lineage>
</organism>
<evidence type="ECO:0000256" key="1">
    <source>
        <dbReference type="ARBA" id="ARBA00007355"/>
    </source>
</evidence>
<dbReference type="InterPro" id="IPR052618">
    <property type="entry name" value="ComplexI_NDUFA12"/>
</dbReference>
<dbReference type="PANTHER" id="PTHR32470:SF2">
    <property type="entry name" value="NADH DEHYDROGENASE [UBIQUINONE] 1 ALPHA SUBCOMPLEX ASSEMBLY FACTOR 2"/>
    <property type="match status" value="1"/>
</dbReference>
<reference evidence="4" key="1">
    <citation type="journal article" date="2012" name="Science">
        <title>The Paleozoic origin of enzymatic lignin decomposition reconstructed from 31 fungal genomes.</title>
        <authorList>
            <person name="Floudas D."/>
            <person name="Binder M."/>
            <person name="Riley R."/>
            <person name="Barry K."/>
            <person name="Blanchette R.A."/>
            <person name="Henrissat B."/>
            <person name="Martinez A.T."/>
            <person name="Otillar R."/>
            <person name="Spatafora J.W."/>
            <person name="Yadav J.S."/>
            <person name="Aerts A."/>
            <person name="Benoit I."/>
            <person name="Boyd A."/>
            <person name="Carlson A."/>
            <person name="Copeland A."/>
            <person name="Coutinho P.M."/>
            <person name="de Vries R.P."/>
            <person name="Ferreira P."/>
            <person name="Findley K."/>
            <person name="Foster B."/>
            <person name="Gaskell J."/>
            <person name="Glotzer D."/>
            <person name="Gorecki P."/>
            <person name="Heitman J."/>
            <person name="Hesse C."/>
            <person name="Hori C."/>
            <person name="Igarashi K."/>
            <person name="Jurgens J.A."/>
            <person name="Kallen N."/>
            <person name="Kersten P."/>
            <person name="Kohler A."/>
            <person name="Kuees U."/>
            <person name="Kumar T.K.A."/>
            <person name="Kuo A."/>
            <person name="LaButti K."/>
            <person name="Larrondo L.F."/>
            <person name="Lindquist E."/>
            <person name="Ling A."/>
            <person name="Lombard V."/>
            <person name="Lucas S."/>
            <person name="Lundell T."/>
            <person name="Martin R."/>
            <person name="McLaughlin D.J."/>
            <person name="Morgenstern I."/>
            <person name="Morin E."/>
            <person name="Murat C."/>
            <person name="Nagy L.G."/>
            <person name="Nolan M."/>
            <person name="Ohm R.A."/>
            <person name="Patyshakuliyeva A."/>
            <person name="Rokas A."/>
            <person name="Ruiz-Duenas F.J."/>
            <person name="Sabat G."/>
            <person name="Salamov A."/>
            <person name="Samejima M."/>
            <person name="Schmutz J."/>
            <person name="Slot J.C."/>
            <person name="St John F."/>
            <person name="Stenlid J."/>
            <person name="Sun H."/>
            <person name="Sun S."/>
            <person name="Syed K."/>
            <person name="Tsang A."/>
            <person name="Wiebenga A."/>
            <person name="Young D."/>
            <person name="Pisabarro A."/>
            <person name="Eastwood D.C."/>
            <person name="Martin F."/>
            <person name="Cullen D."/>
            <person name="Grigoriev I.V."/>
            <person name="Hibbett D.S."/>
        </authorList>
    </citation>
    <scope>NUCLEOTIDE SEQUENCE [LARGE SCALE GENOMIC DNA]</scope>
    <source>
        <strain evidence="4">RWD-64-598 SS2</strain>
    </source>
</reference>
<dbReference type="OMA" id="TAQWHQW"/>
<dbReference type="GO" id="GO:0032981">
    <property type="term" value="P:mitochondrial respiratory chain complex I assembly"/>
    <property type="evidence" value="ECO:0007669"/>
    <property type="project" value="TreeGrafter"/>
</dbReference>
<name>A0A5M3N734_CONPW</name>
<dbReference type="Proteomes" id="UP000053558">
    <property type="component" value="Unassembled WGS sequence"/>
</dbReference>
<protein>
    <recommendedName>
        <fullName evidence="5">NADH dehydrogenase [ubiquinone] 1 alpha subcomplex subunit</fullName>
    </recommendedName>
</protein>
<sequence length="188" mass="21606">MSSFVTRLWRRFLSPTGFVGRDLEGNKYYERVASAAQRTKRTVKYREGGDMWTYVDGKRRLPVQWTSWLTHTRPHPPTIAELQADVMRQERVRINAAIIDARYAKEHVTIEAPNPKQPLVDDVQVNEPQPHLNNTEISQEAEQAHAPPPRQERTAESTSRAQDPFRLARQNATDEPQAWAPKSVQRGA</sequence>
<accession>A0A5M3N734</accession>